<dbReference type="InterPro" id="IPR004046">
    <property type="entry name" value="GST_C"/>
</dbReference>
<proteinExistence type="predicted"/>
<dbReference type="InterPro" id="IPR036282">
    <property type="entry name" value="Glutathione-S-Trfase_C_sf"/>
</dbReference>
<feature type="domain" description="GST C-terminal" evidence="1">
    <location>
        <begin position="1"/>
        <end position="80"/>
    </location>
</feature>
<sequence length="101" mass="11405">MESQWLANNQYLTGDSPTVADMAAYVELGQLKKEFTNTFDYSEFSNVSRWLDDMTKLDGHDDSHLVLKELGDISQGAPEMERIMGANMKGIEIVNKKIAEM</sequence>
<protein>
    <recommendedName>
        <fullName evidence="1">GST C-terminal domain-containing protein</fullName>
    </recommendedName>
</protein>
<reference evidence="2" key="1">
    <citation type="journal article" date="2010" name="ISME J.">
        <title>Metagenome of the Mediterranean deep chlorophyll maximum studied by direct and fosmid library 454 pyrosequencing.</title>
        <authorList>
            <person name="Ghai R."/>
            <person name="Martin-Cuadrado A.B."/>
            <person name="Molto A.G."/>
            <person name="Heredia I.G."/>
            <person name="Cabrera R."/>
            <person name="Martin J."/>
            <person name="Verdu M."/>
            <person name="Deschamps P."/>
            <person name="Moreira D."/>
            <person name="Lopez-Garcia P."/>
            <person name="Mira A."/>
            <person name="Rodriguez-Valera F."/>
        </authorList>
    </citation>
    <scope>NUCLEOTIDE SEQUENCE</scope>
</reference>
<name>D6PE81_9BACT</name>
<accession>D6PE81</accession>
<dbReference type="EMBL" id="GU943011">
    <property type="protein sequence ID" value="ADD94032.1"/>
    <property type="molecule type" value="Genomic_DNA"/>
</dbReference>
<organism evidence="2">
    <name type="scientific">uncultured marine bacterium MedDCM-OCT-S12-C289</name>
    <dbReference type="NCBI Taxonomy" id="743082"/>
    <lineage>
        <taxon>Bacteria</taxon>
        <taxon>environmental samples</taxon>
    </lineage>
</organism>
<dbReference type="SUPFAM" id="SSF47616">
    <property type="entry name" value="GST C-terminal domain-like"/>
    <property type="match status" value="1"/>
</dbReference>
<dbReference type="Gene3D" id="1.20.1050.10">
    <property type="match status" value="1"/>
</dbReference>
<evidence type="ECO:0000259" key="1">
    <source>
        <dbReference type="PROSITE" id="PS50405"/>
    </source>
</evidence>
<dbReference type="PROSITE" id="PS50405">
    <property type="entry name" value="GST_CTER"/>
    <property type="match status" value="1"/>
</dbReference>
<dbReference type="Pfam" id="PF00043">
    <property type="entry name" value="GST_C"/>
    <property type="match status" value="1"/>
</dbReference>
<evidence type="ECO:0000313" key="2">
    <source>
        <dbReference type="EMBL" id="ADD94032.1"/>
    </source>
</evidence>
<dbReference type="InterPro" id="IPR010987">
    <property type="entry name" value="Glutathione-S-Trfase_C-like"/>
</dbReference>
<dbReference type="AlphaFoldDB" id="D6PE81"/>